<dbReference type="RefSeq" id="WP_128635803.1">
    <property type="nucleotide sequence ID" value="NZ_RRCN01000002.1"/>
</dbReference>
<gene>
    <name evidence="2" type="ORF">EHV15_34535</name>
</gene>
<reference evidence="2 3" key="1">
    <citation type="submission" date="2018-11" db="EMBL/GenBank/DDBJ databases">
        <title>Genome sequencing of Paenibacillus sp. KCOM 3021 (= ChDC PVNT-B20).</title>
        <authorList>
            <person name="Kook J.-K."/>
            <person name="Park S.-N."/>
            <person name="Lim Y.K."/>
        </authorList>
    </citation>
    <scope>NUCLEOTIDE SEQUENCE [LARGE SCALE GENOMIC DNA]</scope>
    <source>
        <strain evidence="2 3">KCOM 3021</strain>
    </source>
</reference>
<feature type="domain" description="ASCH" evidence="1">
    <location>
        <begin position="7"/>
        <end position="79"/>
    </location>
</feature>
<evidence type="ECO:0000259" key="1">
    <source>
        <dbReference type="Pfam" id="PF04266"/>
    </source>
</evidence>
<dbReference type="AlphaFoldDB" id="A0A3P3T9M4"/>
<dbReference type="InterPro" id="IPR015947">
    <property type="entry name" value="PUA-like_sf"/>
</dbReference>
<sequence length="126" mass="14647">MEKGLIVRDPWIEMLLSGFKTWEIRSKPTSIRGKIGLIKSGTKKIFGEINIIDCVEIPVTDFNRYFEFHHVQDISSFGYSKIFAWVMQNPIRYAEPKPYIHRPGCVVWVNFKDNRGQSEGDTKHVS</sequence>
<dbReference type="OrthoDB" id="359066at2"/>
<dbReference type="Pfam" id="PF04266">
    <property type="entry name" value="ASCH"/>
    <property type="match status" value="1"/>
</dbReference>
<accession>A0A3P3T9M4</accession>
<dbReference type="EMBL" id="RRCN01000002">
    <property type="protein sequence ID" value="RRJ54717.1"/>
    <property type="molecule type" value="Genomic_DNA"/>
</dbReference>
<dbReference type="Gene3D" id="2.30.130.30">
    <property type="entry name" value="Hypothetical protein"/>
    <property type="match status" value="1"/>
</dbReference>
<comment type="caution">
    <text evidence="2">The sequence shown here is derived from an EMBL/GenBank/DDBJ whole genome shotgun (WGS) entry which is preliminary data.</text>
</comment>
<dbReference type="SUPFAM" id="SSF88697">
    <property type="entry name" value="PUA domain-like"/>
    <property type="match status" value="1"/>
</dbReference>
<dbReference type="InterPro" id="IPR007374">
    <property type="entry name" value="ASCH_domain"/>
</dbReference>
<name>A0A3P3T9M4_9BACL</name>
<proteinExistence type="predicted"/>
<protein>
    <submittedName>
        <fullName evidence="2">ASCH domain-containing protein</fullName>
    </submittedName>
</protein>
<evidence type="ECO:0000313" key="3">
    <source>
        <dbReference type="Proteomes" id="UP000267017"/>
    </source>
</evidence>
<dbReference type="Proteomes" id="UP000267017">
    <property type="component" value="Unassembled WGS sequence"/>
</dbReference>
<organism evidence="2 3">
    <name type="scientific">Paenibacillus oralis</name>
    <dbReference type="NCBI Taxonomy" id="2490856"/>
    <lineage>
        <taxon>Bacteria</taxon>
        <taxon>Bacillati</taxon>
        <taxon>Bacillota</taxon>
        <taxon>Bacilli</taxon>
        <taxon>Bacillales</taxon>
        <taxon>Paenibacillaceae</taxon>
        <taxon>Paenibacillus</taxon>
    </lineage>
</organism>
<evidence type="ECO:0000313" key="2">
    <source>
        <dbReference type="EMBL" id="RRJ54717.1"/>
    </source>
</evidence>
<keyword evidence="3" id="KW-1185">Reference proteome</keyword>